<dbReference type="InterPro" id="IPR003814">
    <property type="entry name" value="FmdEsu_dom"/>
</dbReference>
<accession>A0A1J5RGP8</accession>
<dbReference type="SUPFAM" id="SSF143555">
    <property type="entry name" value="FwdE-like"/>
    <property type="match status" value="1"/>
</dbReference>
<evidence type="ECO:0000259" key="1">
    <source>
        <dbReference type="Pfam" id="PF02663"/>
    </source>
</evidence>
<reference evidence="2" key="1">
    <citation type="submission" date="2016-10" db="EMBL/GenBank/DDBJ databases">
        <title>Sequence of Gallionella enrichment culture.</title>
        <authorList>
            <person name="Poehlein A."/>
            <person name="Muehling M."/>
            <person name="Daniel R."/>
        </authorList>
    </citation>
    <scope>NUCLEOTIDE SEQUENCE</scope>
</reference>
<organism evidence="2">
    <name type="scientific">mine drainage metagenome</name>
    <dbReference type="NCBI Taxonomy" id="410659"/>
    <lineage>
        <taxon>unclassified sequences</taxon>
        <taxon>metagenomes</taxon>
        <taxon>ecological metagenomes</taxon>
    </lineage>
</organism>
<sequence>MSQIAARAGAVMRYPAFFDAVPHLRLRDPLAQFLGAFDDGVVEYAYLDAVRLAGHSCPTVASAYWMTRRALAALYPSELPERGGIRVDFREDALTGVTGVIANVVSMLTGATQDTGFKGLAGRFDRRRLMFFNAAVPLDCRFTRSDTGAAVEVAAHVQRVPGDPELPGLMQRCLSGAADPEEAARFGAAWQDRVRRILLDHGEDPEVFVIQAGGL</sequence>
<gene>
    <name evidence="2" type="ORF">GALL_268970</name>
</gene>
<dbReference type="AlphaFoldDB" id="A0A1J5RGP8"/>
<proteinExistence type="predicted"/>
<dbReference type="Pfam" id="PF02663">
    <property type="entry name" value="FmdE"/>
    <property type="match status" value="1"/>
</dbReference>
<feature type="domain" description="Formylmethanofuran dehydrogenase subunit E" evidence="1">
    <location>
        <begin position="54"/>
        <end position="198"/>
    </location>
</feature>
<protein>
    <recommendedName>
        <fullName evidence="1">Formylmethanofuran dehydrogenase subunit E domain-containing protein</fullName>
    </recommendedName>
</protein>
<name>A0A1J5RGP8_9ZZZZ</name>
<comment type="caution">
    <text evidence="2">The sequence shown here is derived from an EMBL/GenBank/DDBJ whole genome shotgun (WGS) entry which is preliminary data.</text>
</comment>
<evidence type="ECO:0000313" key="2">
    <source>
        <dbReference type="EMBL" id="OIQ91167.1"/>
    </source>
</evidence>
<dbReference type="Gene3D" id="3.30.1330.130">
    <property type="match status" value="1"/>
</dbReference>
<dbReference type="EMBL" id="MLJW01000267">
    <property type="protein sequence ID" value="OIQ91167.1"/>
    <property type="molecule type" value="Genomic_DNA"/>
</dbReference>